<dbReference type="Proteomes" id="UP000198403">
    <property type="component" value="Unassembled WGS sequence"/>
</dbReference>
<sequence length="54" mass="5695">MTERPPPLRDPRWEEAAECHPTENSPETVSAGCAVPPITIGTCGFISSGEPEGS</sequence>
<name>A0A238XLQ7_9ACTN</name>
<feature type="region of interest" description="Disordered" evidence="1">
    <location>
        <begin position="1"/>
        <end position="33"/>
    </location>
</feature>
<organism evidence="2 3">
    <name type="scientific">Blastococcus mobilis</name>
    <dbReference type="NCBI Taxonomy" id="1938746"/>
    <lineage>
        <taxon>Bacteria</taxon>
        <taxon>Bacillati</taxon>
        <taxon>Actinomycetota</taxon>
        <taxon>Actinomycetes</taxon>
        <taxon>Geodermatophilales</taxon>
        <taxon>Geodermatophilaceae</taxon>
        <taxon>Blastococcus</taxon>
    </lineage>
</organism>
<feature type="compositionally biased region" description="Basic and acidic residues" evidence="1">
    <location>
        <begin position="1"/>
        <end position="21"/>
    </location>
</feature>
<protein>
    <submittedName>
        <fullName evidence="2">Uncharacterized protein</fullName>
    </submittedName>
</protein>
<proteinExistence type="predicted"/>
<gene>
    <name evidence="2" type="ORF">SAMN06272737_114118</name>
</gene>
<evidence type="ECO:0000256" key="1">
    <source>
        <dbReference type="SAM" id="MobiDB-lite"/>
    </source>
</evidence>
<reference evidence="2 3" key="1">
    <citation type="submission" date="2017-06" db="EMBL/GenBank/DDBJ databases">
        <authorList>
            <person name="Kim H.J."/>
            <person name="Triplett B.A."/>
        </authorList>
    </citation>
    <scope>NUCLEOTIDE SEQUENCE [LARGE SCALE GENOMIC DNA]</scope>
    <source>
        <strain evidence="2 3">DSM 44272</strain>
    </source>
</reference>
<evidence type="ECO:0000313" key="3">
    <source>
        <dbReference type="Proteomes" id="UP000198403"/>
    </source>
</evidence>
<evidence type="ECO:0000313" key="2">
    <source>
        <dbReference type="EMBL" id="SNR59956.1"/>
    </source>
</evidence>
<dbReference type="EMBL" id="FZNO01000014">
    <property type="protein sequence ID" value="SNR59956.1"/>
    <property type="molecule type" value="Genomic_DNA"/>
</dbReference>
<accession>A0A238XLQ7</accession>
<keyword evidence="3" id="KW-1185">Reference proteome</keyword>
<dbReference type="AlphaFoldDB" id="A0A238XLQ7"/>